<evidence type="ECO:0000259" key="1">
    <source>
        <dbReference type="PROSITE" id="PS51819"/>
    </source>
</evidence>
<dbReference type="InterPro" id="IPR029068">
    <property type="entry name" value="Glyas_Bleomycin-R_OHBP_Dase"/>
</dbReference>
<dbReference type="InterPro" id="IPR004360">
    <property type="entry name" value="Glyas_Fos-R_dOase_dom"/>
</dbReference>
<dbReference type="RefSeq" id="WP_407032068.1">
    <property type="nucleotide sequence ID" value="NZ_JAQGEF010000016.1"/>
</dbReference>
<accession>A0ABT4ULM0</accession>
<proteinExistence type="predicted"/>
<dbReference type="SUPFAM" id="SSF54593">
    <property type="entry name" value="Glyoxalase/Bleomycin resistance protein/Dihydroxybiphenyl dioxygenase"/>
    <property type="match status" value="1"/>
</dbReference>
<name>A0ABT4ULM0_9BACT</name>
<protein>
    <submittedName>
        <fullName evidence="2">VOC family protein</fullName>
    </submittedName>
</protein>
<dbReference type="Pfam" id="PF00903">
    <property type="entry name" value="Glyoxalase"/>
    <property type="match status" value="1"/>
</dbReference>
<dbReference type="InterPro" id="IPR052164">
    <property type="entry name" value="Anthracycline_SecMetBiosynth"/>
</dbReference>
<sequence>MNPFCWIEIYVEDMPRAVKFYEEVLQVKLTPMPAPDEVSGMQMSAFPSQYPGDNASGALVKMDGFGPGGSGTIAYFSCEDCAVEIGRVAAAGGKVYQEKFSISEHGFIGICGDSEGNTIGFHSLK</sequence>
<reference evidence="2 3" key="1">
    <citation type="submission" date="2022-12" db="EMBL/GenBank/DDBJ databases">
        <title>Chitinophagaceae gen. sp. nov., a new member of the family Chitinophagaceae, isolated from soil in a chemical factory.</title>
        <authorList>
            <person name="Ke Z."/>
        </authorList>
    </citation>
    <scope>NUCLEOTIDE SEQUENCE [LARGE SCALE GENOMIC DNA]</scope>
    <source>
        <strain evidence="2 3">LY-5</strain>
    </source>
</reference>
<organism evidence="2 3">
    <name type="scientific">Polluticaenibacter yanchengensis</name>
    <dbReference type="NCBI Taxonomy" id="3014562"/>
    <lineage>
        <taxon>Bacteria</taxon>
        <taxon>Pseudomonadati</taxon>
        <taxon>Bacteroidota</taxon>
        <taxon>Chitinophagia</taxon>
        <taxon>Chitinophagales</taxon>
        <taxon>Chitinophagaceae</taxon>
        <taxon>Polluticaenibacter</taxon>
    </lineage>
</organism>
<evidence type="ECO:0000313" key="3">
    <source>
        <dbReference type="Proteomes" id="UP001210231"/>
    </source>
</evidence>
<dbReference type="Gene3D" id="3.10.180.10">
    <property type="entry name" value="2,3-Dihydroxybiphenyl 1,2-Dioxygenase, domain 1"/>
    <property type="match status" value="1"/>
</dbReference>
<dbReference type="PANTHER" id="PTHR33993">
    <property type="entry name" value="GLYOXALASE-RELATED"/>
    <property type="match status" value="1"/>
</dbReference>
<dbReference type="PANTHER" id="PTHR33993:SF2">
    <property type="entry name" value="VOC DOMAIN-CONTAINING PROTEIN"/>
    <property type="match status" value="1"/>
</dbReference>
<evidence type="ECO:0000313" key="2">
    <source>
        <dbReference type="EMBL" id="MDA3615741.1"/>
    </source>
</evidence>
<comment type="caution">
    <text evidence="2">The sequence shown here is derived from an EMBL/GenBank/DDBJ whole genome shotgun (WGS) entry which is preliminary data.</text>
</comment>
<dbReference type="PROSITE" id="PS51819">
    <property type="entry name" value="VOC"/>
    <property type="match status" value="1"/>
</dbReference>
<dbReference type="InterPro" id="IPR037523">
    <property type="entry name" value="VOC_core"/>
</dbReference>
<feature type="domain" description="VOC" evidence="1">
    <location>
        <begin position="3"/>
        <end position="124"/>
    </location>
</feature>
<dbReference type="CDD" id="cd07247">
    <property type="entry name" value="SgaA_N_like"/>
    <property type="match status" value="1"/>
</dbReference>
<dbReference type="Proteomes" id="UP001210231">
    <property type="component" value="Unassembled WGS sequence"/>
</dbReference>
<keyword evidence="3" id="KW-1185">Reference proteome</keyword>
<gene>
    <name evidence="2" type="ORF">O3P16_13050</name>
</gene>
<dbReference type="EMBL" id="JAQGEF010000016">
    <property type="protein sequence ID" value="MDA3615741.1"/>
    <property type="molecule type" value="Genomic_DNA"/>
</dbReference>